<feature type="region of interest" description="Disordered" evidence="1">
    <location>
        <begin position="18"/>
        <end position="44"/>
    </location>
</feature>
<name>A0A0M8ZWI5_9HYME</name>
<evidence type="ECO:0000313" key="3">
    <source>
        <dbReference type="Proteomes" id="UP000053105"/>
    </source>
</evidence>
<dbReference type="OrthoDB" id="6354602at2759"/>
<organism evidence="2 3">
    <name type="scientific">Melipona quadrifasciata</name>
    <dbReference type="NCBI Taxonomy" id="166423"/>
    <lineage>
        <taxon>Eukaryota</taxon>
        <taxon>Metazoa</taxon>
        <taxon>Ecdysozoa</taxon>
        <taxon>Arthropoda</taxon>
        <taxon>Hexapoda</taxon>
        <taxon>Insecta</taxon>
        <taxon>Pterygota</taxon>
        <taxon>Neoptera</taxon>
        <taxon>Endopterygota</taxon>
        <taxon>Hymenoptera</taxon>
        <taxon>Apocrita</taxon>
        <taxon>Aculeata</taxon>
        <taxon>Apoidea</taxon>
        <taxon>Anthophila</taxon>
        <taxon>Apidae</taxon>
        <taxon>Melipona</taxon>
    </lineage>
</organism>
<accession>A0A0M8ZWI5</accession>
<evidence type="ECO:0000256" key="1">
    <source>
        <dbReference type="SAM" id="MobiDB-lite"/>
    </source>
</evidence>
<dbReference type="Proteomes" id="UP000053105">
    <property type="component" value="Unassembled WGS sequence"/>
</dbReference>
<dbReference type="EMBL" id="KQ435821">
    <property type="protein sequence ID" value="KOX72367.1"/>
    <property type="molecule type" value="Genomic_DNA"/>
</dbReference>
<evidence type="ECO:0000313" key="2">
    <source>
        <dbReference type="EMBL" id="KOX72367.1"/>
    </source>
</evidence>
<dbReference type="AlphaFoldDB" id="A0A0M8ZWI5"/>
<reference evidence="2 3" key="1">
    <citation type="submission" date="2015-07" db="EMBL/GenBank/DDBJ databases">
        <title>The genome of Melipona quadrifasciata.</title>
        <authorList>
            <person name="Pan H."/>
            <person name="Kapheim K."/>
        </authorList>
    </citation>
    <scope>NUCLEOTIDE SEQUENCE [LARGE SCALE GENOMIC DNA]</scope>
    <source>
        <strain evidence="2">0111107301</strain>
        <tissue evidence="2">Whole body</tissue>
    </source>
</reference>
<keyword evidence="3" id="KW-1185">Reference proteome</keyword>
<proteinExistence type="predicted"/>
<protein>
    <submittedName>
        <fullName evidence="2">Uncharacterized protein</fullName>
    </submittedName>
</protein>
<gene>
    <name evidence="2" type="ORF">WN51_01466</name>
</gene>
<sequence length="207" mass="23782">MTNLFNMLFHPRQVKKRGSEKLYETNEAEEELPSTENYGKELNKPQEREKNVVIVLFGHMIPRLRVSNTRLAQAASGCAPSVEVLPIFDVKQAACGTPARRGDRRPKPAFSGLQQKRSGILPDFQAIYKSSQRTRLTPFQKIDIKRRNAQKLYNTFVNKQCNSKRIERHLFSTIAKTKFVISSCKLRQSVIRRGALFFSTELVVHDM</sequence>